<evidence type="ECO:0000256" key="3">
    <source>
        <dbReference type="ARBA" id="ARBA00023125"/>
    </source>
</evidence>
<dbReference type="Proteomes" id="UP001628874">
    <property type="component" value="Unassembled WGS sequence"/>
</dbReference>
<dbReference type="InterPro" id="IPR000524">
    <property type="entry name" value="Tscrpt_reg_HTH_GntR"/>
</dbReference>
<comment type="caution">
    <text evidence="6">The sequence shown here is derived from an EMBL/GenBank/DDBJ whole genome shotgun (WGS) entry which is preliminary data.</text>
</comment>
<dbReference type="InterPro" id="IPR051446">
    <property type="entry name" value="HTH_trans_reg/aminotransferase"/>
</dbReference>
<evidence type="ECO:0000256" key="4">
    <source>
        <dbReference type="ARBA" id="ARBA00023163"/>
    </source>
</evidence>
<dbReference type="Pfam" id="PF00392">
    <property type="entry name" value="GntR"/>
    <property type="match status" value="1"/>
</dbReference>
<sequence>MEFHLTLAERHDLTGQIYRQLRAAILDGRLQKGEQLLPTRELASQLCVSRNTVMQAYDLLMSDGLLEGHVGAGTFVADIVLSDLPSAAAKLSLP</sequence>
<feature type="domain" description="HTH gntR-type" evidence="5">
    <location>
        <begin position="11"/>
        <end position="79"/>
    </location>
</feature>
<keyword evidence="7" id="KW-1185">Reference proteome</keyword>
<evidence type="ECO:0000259" key="5">
    <source>
        <dbReference type="PROSITE" id="PS50949"/>
    </source>
</evidence>
<name>A0ABW8X0A1_9CYAN</name>
<gene>
    <name evidence="6" type="ORF">AB0759_38605</name>
</gene>
<keyword evidence="1" id="KW-0663">Pyridoxal phosphate</keyword>
<proteinExistence type="predicted"/>
<dbReference type="PANTHER" id="PTHR46577:SF1">
    <property type="entry name" value="HTH-TYPE TRANSCRIPTIONAL REGULATORY PROTEIN GABR"/>
    <property type="match status" value="1"/>
</dbReference>
<dbReference type="CDD" id="cd07377">
    <property type="entry name" value="WHTH_GntR"/>
    <property type="match status" value="1"/>
</dbReference>
<keyword evidence="3" id="KW-0238">DNA-binding</keyword>
<dbReference type="SUPFAM" id="SSF46785">
    <property type="entry name" value="Winged helix' DNA-binding domain"/>
    <property type="match status" value="1"/>
</dbReference>
<evidence type="ECO:0000313" key="7">
    <source>
        <dbReference type="Proteomes" id="UP001628874"/>
    </source>
</evidence>
<organism evidence="6 7">
    <name type="scientific">Scytonema tolypothrichoides VB-61278_2</name>
    <dbReference type="NCBI Taxonomy" id="3232314"/>
    <lineage>
        <taxon>Bacteria</taxon>
        <taxon>Bacillati</taxon>
        <taxon>Cyanobacteriota</taxon>
        <taxon>Cyanophyceae</taxon>
        <taxon>Nostocales</taxon>
        <taxon>Scytonemataceae</taxon>
        <taxon>Scytonema</taxon>
    </lineage>
</organism>
<keyword evidence="2" id="KW-0805">Transcription regulation</keyword>
<dbReference type="Gene3D" id="1.10.10.10">
    <property type="entry name" value="Winged helix-like DNA-binding domain superfamily/Winged helix DNA-binding domain"/>
    <property type="match status" value="1"/>
</dbReference>
<evidence type="ECO:0000256" key="1">
    <source>
        <dbReference type="ARBA" id="ARBA00022898"/>
    </source>
</evidence>
<accession>A0ABW8X0A1</accession>
<evidence type="ECO:0000313" key="6">
    <source>
        <dbReference type="EMBL" id="MFL9466505.1"/>
    </source>
</evidence>
<evidence type="ECO:0000256" key="2">
    <source>
        <dbReference type="ARBA" id="ARBA00023015"/>
    </source>
</evidence>
<protein>
    <submittedName>
        <fullName evidence="6">GntR family transcriptional regulator</fullName>
    </submittedName>
</protein>
<dbReference type="PROSITE" id="PS50949">
    <property type="entry name" value="HTH_GNTR"/>
    <property type="match status" value="1"/>
</dbReference>
<keyword evidence="4" id="KW-0804">Transcription</keyword>
<dbReference type="InterPro" id="IPR036390">
    <property type="entry name" value="WH_DNA-bd_sf"/>
</dbReference>
<reference evidence="6 7" key="1">
    <citation type="submission" date="2024-07" db="EMBL/GenBank/DDBJ databases">
        <authorList>
            <person name="Tripathy S."/>
        </authorList>
    </citation>
    <scope>NUCLEOTIDE SEQUENCE [LARGE SCALE GENOMIC DNA]</scope>
    <source>
        <strain evidence="6 7">VB-61278_2</strain>
    </source>
</reference>
<dbReference type="PANTHER" id="PTHR46577">
    <property type="entry name" value="HTH-TYPE TRANSCRIPTIONAL REGULATORY PROTEIN GABR"/>
    <property type="match status" value="1"/>
</dbReference>
<dbReference type="EMBL" id="JBFQGM010000025">
    <property type="protein sequence ID" value="MFL9466505.1"/>
    <property type="molecule type" value="Genomic_DNA"/>
</dbReference>
<dbReference type="SMART" id="SM00345">
    <property type="entry name" value="HTH_GNTR"/>
    <property type="match status" value="1"/>
</dbReference>
<dbReference type="InterPro" id="IPR036388">
    <property type="entry name" value="WH-like_DNA-bd_sf"/>
</dbReference>
<dbReference type="PRINTS" id="PR00035">
    <property type="entry name" value="HTHGNTR"/>
</dbReference>